<dbReference type="InterPro" id="IPR029058">
    <property type="entry name" value="AB_hydrolase_fold"/>
</dbReference>
<keyword evidence="2" id="KW-0378">Hydrolase</keyword>
<dbReference type="AlphaFoldDB" id="A0A364Y0A5"/>
<dbReference type="EMBL" id="QMFY01000008">
    <property type="protein sequence ID" value="RAW00212.1"/>
    <property type="molecule type" value="Genomic_DNA"/>
</dbReference>
<dbReference type="PANTHER" id="PTHR13136:SF11">
    <property type="entry name" value="TESTIS-EXPRESSED PROTEIN 30"/>
    <property type="match status" value="1"/>
</dbReference>
<dbReference type="OrthoDB" id="652634at2"/>
<gene>
    <name evidence="2" type="ORF">DQQ10_16160</name>
</gene>
<sequence>MTLAHGAGAGMQHRFMASLSKALAEVNVATVRFNFPYMENGKKRPDVPAVAEKTIGAVLQHAASKYPEIPLFAAGKSFGGRMTSQFLSKQQFDRVRGVIFYGFPLHPAGTPAITRAEHLSNVKLPMLFLQGTKDTLAENSLIESVCSKLQTATLDKIEGADHGFMISRKERIDILVDRTVQWIESRFQLLG</sequence>
<organism evidence="2 3">
    <name type="scientific">Pseudochryseolinea flava</name>
    <dbReference type="NCBI Taxonomy" id="2059302"/>
    <lineage>
        <taxon>Bacteria</taxon>
        <taxon>Pseudomonadati</taxon>
        <taxon>Bacteroidota</taxon>
        <taxon>Cytophagia</taxon>
        <taxon>Cytophagales</taxon>
        <taxon>Fulvivirgaceae</taxon>
        <taxon>Pseudochryseolinea</taxon>
    </lineage>
</organism>
<dbReference type="Proteomes" id="UP000251889">
    <property type="component" value="Unassembled WGS sequence"/>
</dbReference>
<name>A0A364Y0A5_9BACT</name>
<dbReference type="InterPro" id="IPR046879">
    <property type="entry name" value="KANL3/Tex30_Abhydrolase"/>
</dbReference>
<protein>
    <submittedName>
        <fullName evidence="2">Alpha/beta hydrolase</fullName>
    </submittedName>
</protein>
<evidence type="ECO:0000313" key="3">
    <source>
        <dbReference type="Proteomes" id="UP000251889"/>
    </source>
</evidence>
<comment type="caution">
    <text evidence="2">The sequence shown here is derived from an EMBL/GenBank/DDBJ whole genome shotgun (WGS) entry which is preliminary data.</text>
</comment>
<evidence type="ECO:0000313" key="2">
    <source>
        <dbReference type="EMBL" id="RAW00212.1"/>
    </source>
</evidence>
<dbReference type="SUPFAM" id="SSF53474">
    <property type="entry name" value="alpha/beta-Hydrolases"/>
    <property type="match status" value="1"/>
</dbReference>
<dbReference type="GO" id="GO:0016787">
    <property type="term" value="F:hydrolase activity"/>
    <property type="evidence" value="ECO:0007669"/>
    <property type="project" value="UniProtKB-KW"/>
</dbReference>
<dbReference type="PANTHER" id="PTHR13136">
    <property type="entry name" value="TESTIS DEVELOPMENT PROTEIN PRTD"/>
    <property type="match status" value="1"/>
</dbReference>
<reference evidence="2 3" key="1">
    <citation type="submission" date="2018-06" db="EMBL/GenBank/DDBJ databases">
        <title>Chryseolinea flavus sp. nov., a member of the phylum Bacteroidetes isolated from soil.</title>
        <authorList>
            <person name="Li Y."/>
            <person name="Wang J."/>
        </authorList>
    </citation>
    <scope>NUCLEOTIDE SEQUENCE [LARGE SCALE GENOMIC DNA]</scope>
    <source>
        <strain evidence="2 3">SDU1-6</strain>
    </source>
</reference>
<dbReference type="Gene3D" id="3.40.50.1820">
    <property type="entry name" value="alpha/beta hydrolase"/>
    <property type="match status" value="1"/>
</dbReference>
<dbReference type="InterPro" id="IPR026555">
    <property type="entry name" value="NSL3/Tex30"/>
</dbReference>
<evidence type="ECO:0000259" key="1">
    <source>
        <dbReference type="Pfam" id="PF20408"/>
    </source>
</evidence>
<feature type="domain" description="KANL3/Tex30 alpha/beta hydrolase-like" evidence="1">
    <location>
        <begin position="2"/>
        <end position="170"/>
    </location>
</feature>
<proteinExistence type="predicted"/>
<accession>A0A364Y0A5</accession>
<keyword evidence="3" id="KW-1185">Reference proteome</keyword>
<dbReference type="Pfam" id="PF20408">
    <property type="entry name" value="Abhydrolase_11"/>
    <property type="match status" value="1"/>
</dbReference>